<proteinExistence type="predicted"/>
<protein>
    <submittedName>
        <fullName evidence="1">Uncharacterized protein</fullName>
    </submittedName>
</protein>
<reference evidence="2" key="1">
    <citation type="submission" date="2017-09" db="EMBL/GenBank/DDBJ databases">
        <title>Depth-based differentiation of microbial function through sediment-hosted aquifers and enrichment of novel symbionts in the deep terrestrial subsurface.</title>
        <authorList>
            <person name="Probst A.J."/>
            <person name="Ladd B."/>
            <person name="Jarett J.K."/>
            <person name="Geller-Mcgrath D.E."/>
            <person name="Sieber C.M.K."/>
            <person name="Emerson J.B."/>
            <person name="Anantharaman K."/>
            <person name="Thomas B.C."/>
            <person name="Malmstrom R."/>
            <person name="Stieglmeier M."/>
            <person name="Klingl A."/>
            <person name="Woyke T."/>
            <person name="Ryan C.M."/>
            <person name="Banfield J.F."/>
        </authorList>
    </citation>
    <scope>NUCLEOTIDE SEQUENCE [LARGE SCALE GENOMIC DNA]</scope>
</reference>
<dbReference type="Proteomes" id="UP000230179">
    <property type="component" value="Unassembled WGS sequence"/>
</dbReference>
<dbReference type="EMBL" id="PFBL01000016">
    <property type="protein sequence ID" value="PIR83175.1"/>
    <property type="molecule type" value="Genomic_DNA"/>
</dbReference>
<accession>A0A2H0UBM5</accession>
<gene>
    <name evidence="1" type="ORF">COU19_01905</name>
</gene>
<name>A0A2H0UBM5_9BACT</name>
<organism evidence="1 2">
    <name type="scientific">Candidatus Kaiserbacteria bacterium CG10_big_fil_rev_8_21_14_0_10_56_12</name>
    <dbReference type="NCBI Taxonomy" id="1974611"/>
    <lineage>
        <taxon>Bacteria</taxon>
        <taxon>Candidatus Kaiseribacteriota</taxon>
    </lineage>
</organism>
<comment type="caution">
    <text evidence="1">The sequence shown here is derived from an EMBL/GenBank/DDBJ whole genome shotgun (WGS) entry which is preliminary data.</text>
</comment>
<evidence type="ECO:0000313" key="1">
    <source>
        <dbReference type="EMBL" id="PIR83175.1"/>
    </source>
</evidence>
<evidence type="ECO:0000313" key="2">
    <source>
        <dbReference type="Proteomes" id="UP000230179"/>
    </source>
</evidence>
<sequence length="403" mass="45263">MKEFFSEHTVKKISPSGEEYNALLQERAERSQDKIFGGDLLRARPTEGVEGWKSLEGLAAIVFECQKRQTIEILRAYAMMQDAESHRVVLSYLRMGLEFSPIVREELAKIAGSHAGHGAEGTPEEALARFIASGHEIPAQLLIGLVEGNKVGVSESAKPFLEHELPALKREFTSTLPDLFKKYDIHENALEDPLAKIATVGVRAVDEFSGHLEELGGGYHAWQHRVIVSMDVLNAGSEEKRHVLDHELLHAASGKHAYQLSDGGTYAYGARTGLHFYPTAWRDKGTYTPRFAWLNEAVTERLTEEIMMMQSIRGANFVYEAEQKILEHLCTKGKTPIQFKKFVQAYFENYEPAQKEGERTVPAWRELWAAIEESFGKQYLVKLDTMIKEVGAARVLESLENGG</sequence>
<dbReference type="AlphaFoldDB" id="A0A2H0UBM5"/>